<name>A0ABW6L5I5_9ACTN</name>
<proteinExistence type="predicted"/>
<dbReference type="Pfam" id="PF00440">
    <property type="entry name" value="TetR_N"/>
    <property type="match status" value="1"/>
</dbReference>
<organism evidence="4 5">
    <name type="scientific">Streptomyces kebangsaanensis</name>
    <dbReference type="NCBI Taxonomy" id="864058"/>
    <lineage>
        <taxon>Bacteria</taxon>
        <taxon>Bacillati</taxon>
        <taxon>Actinomycetota</taxon>
        <taxon>Actinomycetes</taxon>
        <taxon>Kitasatosporales</taxon>
        <taxon>Streptomycetaceae</taxon>
        <taxon>Streptomyces</taxon>
    </lineage>
</organism>
<comment type="caution">
    <text evidence="4">The sequence shown here is derived from an EMBL/GenBank/DDBJ whole genome shotgun (WGS) entry which is preliminary data.</text>
</comment>
<evidence type="ECO:0000313" key="4">
    <source>
        <dbReference type="EMBL" id="MFE9174288.1"/>
    </source>
</evidence>
<protein>
    <submittedName>
        <fullName evidence="4">TetR/AcrR family transcriptional regulator</fullName>
    </submittedName>
</protein>
<dbReference type="RefSeq" id="WP_388354004.1">
    <property type="nucleotide sequence ID" value="NZ_JBIAFJ010000050.1"/>
</dbReference>
<dbReference type="EMBL" id="JBIAFJ010000050">
    <property type="protein sequence ID" value="MFE9174288.1"/>
    <property type="molecule type" value="Genomic_DNA"/>
</dbReference>
<keyword evidence="1 2" id="KW-0238">DNA-binding</keyword>
<dbReference type="SUPFAM" id="SSF46689">
    <property type="entry name" value="Homeodomain-like"/>
    <property type="match status" value="1"/>
</dbReference>
<dbReference type="InterPro" id="IPR009057">
    <property type="entry name" value="Homeodomain-like_sf"/>
</dbReference>
<reference evidence="4 5" key="1">
    <citation type="submission" date="2024-10" db="EMBL/GenBank/DDBJ databases">
        <title>The Natural Products Discovery Center: Release of the First 8490 Sequenced Strains for Exploring Actinobacteria Biosynthetic Diversity.</title>
        <authorList>
            <person name="Kalkreuter E."/>
            <person name="Kautsar S.A."/>
            <person name="Yang D."/>
            <person name="Bader C.D."/>
            <person name="Teijaro C.N."/>
            <person name="Fluegel L."/>
            <person name="Davis C.M."/>
            <person name="Simpson J.R."/>
            <person name="Lauterbach L."/>
            <person name="Steele A.D."/>
            <person name="Gui C."/>
            <person name="Meng S."/>
            <person name="Li G."/>
            <person name="Viehrig K."/>
            <person name="Ye F."/>
            <person name="Su P."/>
            <person name="Kiefer A.F."/>
            <person name="Nichols A."/>
            <person name="Cepeda A.J."/>
            <person name="Yan W."/>
            <person name="Fan B."/>
            <person name="Jiang Y."/>
            <person name="Adhikari A."/>
            <person name="Zheng C.-J."/>
            <person name="Schuster L."/>
            <person name="Cowan T.M."/>
            <person name="Smanski M.J."/>
            <person name="Chevrette M.G."/>
            <person name="De Carvalho L.P.S."/>
            <person name="Shen B."/>
        </authorList>
    </citation>
    <scope>NUCLEOTIDE SEQUENCE [LARGE SCALE GENOMIC DNA]</scope>
    <source>
        <strain evidence="4 5">NPDC007147</strain>
    </source>
</reference>
<dbReference type="InterPro" id="IPR041347">
    <property type="entry name" value="MftR_C"/>
</dbReference>
<evidence type="ECO:0000256" key="1">
    <source>
        <dbReference type="ARBA" id="ARBA00023125"/>
    </source>
</evidence>
<dbReference type="Gene3D" id="1.10.10.60">
    <property type="entry name" value="Homeodomain-like"/>
    <property type="match status" value="1"/>
</dbReference>
<accession>A0ABW6L5I5</accession>
<feature type="DNA-binding region" description="H-T-H motif" evidence="2">
    <location>
        <begin position="27"/>
        <end position="46"/>
    </location>
</feature>
<evidence type="ECO:0000256" key="2">
    <source>
        <dbReference type="PROSITE-ProRule" id="PRU00335"/>
    </source>
</evidence>
<gene>
    <name evidence="4" type="ORF">ACFYNZ_33440</name>
</gene>
<dbReference type="Pfam" id="PF17754">
    <property type="entry name" value="TetR_C_14"/>
    <property type="match status" value="1"/>
</dbReference>
<dbReference type="PANTHER" id="PTHR30055">
    <property type="entry name" value="HTH-TYPE TRANSCRIPTIONAL REGULATOR RUTR"/>
    <property type="match status" value="1"/>
</dbReference>
<sequence>MSKPAARTRLAEAAFTLFDERGYEQTTVDDIAERAGVGRTTFFRHYRSKEDVIFPDHDRLLEQIKDRLATSSHDTALAAVSDAVRLVLMHYLAEGDLARRRYRLTSKVAALRDREIASVARYQRLFREFISSWMGDPTESASLRAELMAAAVVAAHNHVLRRWLRGESPDPGREVDEAMHDVLALFAAPGSRTGSDDRGTTVVAFRTGQDLDALLPALRRLVADGPGQ</sequence>
<dbReference type="InterPro" id="IPR001647">
    <property type="entry name" value="HTH_TetR"/>
</dbReference>
<dbReference type="InterPro" id="IPR050109">
    <property type="entry name" value="HTH-type_TetR-like_transc_reg"/>
</dbReference>
<dbReference type="PRINTS" id="PR00455">
    <property type="entry name" value="HTHTETR"/>
</dbReference>
<dbReference type="PANTHER" id="PTHR30055:SF226">
    <property type="entry name" value="HTH-TYPE TRANSCRIPTIONAL REGULATOR PKSA"/>
    <property type="match status" value="1"/>
</dbReference>
<evidence type="ECO:0000313" key="5">
    <source>
        <dbReference type="Proteomes" id="UP001601197"/>
    </source>
</evidence>
<dbReference type="Gene3D" id="1.10.357.10">
    <property type="entry name" value="Tetracycline Repressor, domain 2"/>
    <property type="match status" value="1"/>
</dbReference>
<evidence type="ECO:0000259" key="3">
    <source>
        <dbReference type="PROSITE" id="PS50977"/>
    </source>
</evidence>
<feature type="domain" description="HTH tetR-type" evidence="3">
    <location>
        <begin position="4"/>
        <end position="64"/>
    </location>
</feature>
<keyword evidence="5" id="KW-1185">Reference proteome</keyword>
<dbReference type="PROSITE" id="PS50977">
    <property type="entry name" value="HTH_TETR_2"/>
    <property type="match status" value="1"/>
</dbReference>
<dbReference type="Proteomes" id="UP001601197">
    <property type="component" value="Unassembled WGS sequence"/>
</dbReference>